<feature type="domain" description="DZANK-type" evidence="2">
    <location>
        <begin position="10"/>
        <end position="61"/>
    </location>
</feature>
<name>A0ABD5U578_9EURY</name>
<proteinExistence type="predicted"/>
<accession>A0ABD5U578</accession>
<dbReference type="EMBL" id="JBHSXM010000001">
    <property type="protein sequence ID" value="MFC6835660.1"/>
    <property type="molecule type" value="Genomic_DNA"/>
</dbReference>
<keyword evidence="1" id="KW-0472">Membrane</keyword>
<protein>
    <submittedName>
        <fullName evidence="3">Zinc ribbon domain-containing protein</fullName>
    </submittedName>
</protein>
<gene>
    <name evidence="3" type="ORF">ACFQHK_03960</name>
</gene>
<organism evidence="3 4">
    <name type="scientific">Halomarina ordinaria</name>
    <dbReference type="NCBI Taxonomy" id="3033939"/>
    <lineage>
        <taxon>Archaea</taxon>
        <taxon>Methanobacteriati</taxon>
        <taxon>Methanobacteriota</taxon>
        <taxon>Stenosarchaea group</taxon>
        <taxon>Halobacteria</taxon>
        <taxon>Halobacteriales</taxon>
        <taxon>Natronomonadaceae</taxon>
        <taxon>Halomarina</taxon>
    </lineage>
</organism>
<dbReference type="AlphaFoldDB" id="A0ABD5U578"/>
<comment type="caution">
    <text evidence="3">The sequence shown here is derived from an EMBL/GenBank/DDBJ whole genome shotgun (WGS) entry which is preliminary data.</text>
</comment>
<dbReference type="InterPro" id="IPR025874">
    <property type="entry name" value="DZR"/>
</dbReference>
<evidence type="ECO:0000313" key="3">
    <source>
        <dbReference type="EMBL" id="MFC6835660.1"/>
    </source>
</evidence>
<evidence type="ECO:0000259" key="2">
    <source>
        <dbReference type="Pfam" id="PF12773"/>
    </source>
</evidence>
<reference evidence="3 4" key="1">
    <citation type="journal article" date="2019" name="Int. J. Syst. Evol. Microbiol.">
        <title>The Global Catalogue of Microorganisms (GCM) 10K type strain sequencing project: providing services to taxonomists for standard genome sequencing and annotation.</title>
        <authorList>
            <consortium name="The Broad Institute Genomics Platform"/>
            <consortium name="The Broad Institute Genome Sequencing Center for Infectious Disease"/>
            <person name="Wu L."/>
            <person name="Ma J."/>
        </authorList>
    </citation>
    <scope>NUCLEOTIDE SEQUENCE [LARGE SCALE GENOMIC DNA]</scope>
    <source>
        <strain evidence="3 4">PSRA2</strain>
    </source>
</reference>
<keyword evidence="4" id="KW-1185">Reference proteome</keyword>
<keyword evidence="1" id="KW-1133">Transmembrane helix</keyword>
<evidence type="ECO:0000256" key="1">
    <source>
        <dbReference type="SAM" id="Phobius"/>
    </source>
</evidence>
<keyword evidence="1" id="KW-0812">Transmembrane</keyword>
<dbReference type="Pfam" id="PF12773">
    <property type="entry name" value="DZR"/>
    <property type="match status" value="1"/>
</dbReference>
<sequence>MSTLTDHTYCRSCGTDLPDDTDVCPECGVNVRTDDVGTPTAYCRTCGEEIKAAAEICPHCGVRQRSPPGSATADLSAFVAENRAIVAAAASFFLPGLGQLVNEEVGKGIVVFVAFLAATFSLVVLVGFLAVPVVWAYGVYDAYVTGKRLQEEYRATY</sequence>
<feature type="transmembrane region" description="Helical" evidence="1">
    <location>
        <begin position="109"/>
        <end position="137"/>
    </location>
</feature>
<evidence type="ECO:0000313" key="4">
    <source>
        <dbReference type="Proteomes" id="UP001596406"/>
    </source>
</evidence>
<dbReference type="RefSeq" id="WP_304447356.1">
    <property type="nucleotide sequence ID" value="NZ_JARRAH010000001.1"/>
</dbReference>
<dbReference type="Proteomes" id="UP001596406">
    <property type="component" value="Unassembled WGS sequence"/>
</dbReference>